<feature type="domain" description="Brix" evidence="2">
    <location>
        <begin position="219"/>
        <end position="429"/>
    </location>
</feature>
<feature type="compositionally biased region" description="Acidic residues" evidence="1">
    <location>
        <begin position="136"/>
        <end position="171"/>
    </location>
</feature>
<evidence type="ECO:0000256" key="1">
    <source>
        <dbReference type="SAM" id="MobiDB-lite"/>
    </source>
</evidence>
<dbReference type="GO" id="GO:0030687">
    <property type="term" value="C:preribosome, large subunit precursor"/>
    <property type="evidence" value="ECO:0007669"/>
    <property type="project" value="TreeGrafter"/>
</dbReference>
<feature type="compositionally biased region" description="Low complexity" evidence="1">
    <location>
        <begin position="183"/>
        <end position="193"/>
    </location>
</feature>
<organism evidence="3 4">
    <name type="scientific">Cercospora beticola</name>
    <name type="common">Sugarbeet leaf spot fungus</name>
    <dbReference type="NCBI Taxonomy" id="122368"/>
    <lineage>
        <taxon>Eukaryota</taxon>
        <taxon>Fungi</taxon>
        <taxon>Dikarya</taxon>
        <taxon>Ascomycota</taxon>
        <taxon>Pezizomycotina</taxon>
        <taxon>Dothideomycetes</taxon>
        <taxon>Dothideomycetidae</taxon>
        <taxon>Mycosphaerellales</taxon>
        <taxon>Mycosphaerellaceae</taxon>
        <taxon>Cercospora</taxon>
    </lineage>
</organism>
<feature type="region of interest" description="Disordered" evidence="1">
    <location>
        <begin position="34"/>
        <end position="79"/>
    </location>
</feature>
<dbReference type="GO" id="GO:0000470">
    <property type="term" value="P:maturation of LSU-rRNA"/>
    <property type="evidence" value="ECO:0007669"/>
    <property type="project" value="TreeGrafter"/>
</dbReference>
<feature type="region of interest" description="Disordered" evidence="1">
    <location>
        <begin position="116"/>
        <end position="196"/>
    </location>
</feature>
<dbReference type="EMBL" id="LKMD01000106">
    <property type="protein sequence ID" value="PIA91422.1"/>
    <property type="molecule type" value="Genomic_DNA"/>
</dbReference>
<protein>
    <submittedName>
        <fullName evidence="3">Brix domain-containing protein</fullName>
    </submittedName>
</protein>
<dbReference type="SUPFAM" id="SSF52954">
    <property type="entry name" value="Class II aaRS ABD-related"/>
    <property type="match status" value="1"/>
</dbReference>
<accession>A0A2G5HGQ2</accession>
<dbReference type="InterPro" id="IPR044281">
    <property type="entry name" value="IMP4/RPF1"/>
</dbReference>
<feature type="compositionally biased region" description="Basic and acidic residues" evidence="1">
    <location>
        <begin position="34"/>
        <end position="72"/>
    </location>
</feature>
<dbReference type="SMART" id="SM00879">
    <property type="entry name" value="Brix"/>
    <property type="match status" value="1"/>
</dbReference>
<dbReference type="InterPro" id="IPR007109">
    <property type="entry name" value="Brix"/>
</dbReference>
<reference evidence="3 4" key="1">
    <citation type="submission" date="2015-10" db="EMBL/GenBank/DDBJ databases">
        <title>The cercosporin biosynthetic gene cluster was horizontally transferred to several fungal lineages and shown to be expanded in Cercospora beticola based on microsynteny with recipient genomes.</title>
        <authorList>
            <person name="De Jonge R."/>
            <person name="Ebert M.K."/>
            <person name="Suttle J.C."/>
            <person name="Jurick Ii W.M."/>
            <person name="Secor G.A."/>
            <person name="Thomma B.P."/>
            <person name="Van De Peer Y."/>
            <person name="Bolton M.D."/>
        </authorList>
    </citation>
    <scope>NUCLEOTIDE SEQUENCE [LARGE SCALE GENOMIC DNA]</scope>
    <source>
        <strain evidence="3 4">09-40</strain>
    </source>
</reference>
<dbReference type="Gene3D" id="3.40.50.10480">
    <property type="entry name" value="Probable brix-domain ribosomal biogenesis protein"/>
    <property type="match status" value="1"/>
</dbReference>
<evidence type="ECO:0000313" key="3">
    <source>
        <dbReference type="EMBL" id="PIA91422.1"/>
    </source>
</evidence>
<dbReference type="GO" id="GO:0005730">
    <property type="term" value="C:nucleolus"/>
    <property type="evidence" value="ECO:0007669"/>
    <property type="project" value="TreeGrafter"/>
</dbReference>
<evidence type="ECO:0000313" key="4">
    <source>
        <dbReference type="Proteomes" id="UP000230605"/>
    </source>
</evidence>
<evidence type="ECO:0000259" key="2">
    <source>
        <dbReference type="PROSITE" id="PS50833"/>
    </source>
</evidence>
<feature type="compositionally biased region" description="Basic and acidic residues" evidence="1">
    <location>
        <begin position="172"/>
        <end position="182"/>
    </location>
</feature>
<dbReference type="GO" id="GO:0000460">
    <property type="term" value="P:maturation of 5.8S rRNA"/>
    <property type="evidence" value="ECO:0007669"/>
    <property type="project" value="TreeGrafter"/>
</dbReference>
<dbReference type="Pfam" id="PF04427">
    <property type="entry name" value="Brix"/>
    <property type="match status" value="1"/>
</dbReference>
<proteinExistence type="predicted"/>
<dbReference type="Proteomes" id="UP000230605">
    <property type="component" value="Chromosome 7"/>
</dbReference>
<sequence length="450" mass="51165">MLQARLICDTALDITTRCTKMGSFNPNKIGNKIKRNEQHLKVKREKENAKRDERMRRRRHEDKNPHLRDQRRAKNVPATIDAKRTWDEIDSGDEDDAGLGKAFNILDPKRRKLESVADQSELLPEEAKDDANIPDADAEDVLPDEDDDHDSMLDSDSEDEEGSEAEGDEDTDKQGDSRKRAPSEAPSIAPSAATGVTDLTVRPEALKAKFPALFDDTDREPKVLITTSINSTLHHEAELLTGLFPNSKYIRRTAHFHSYKYSVREICSYASDAERGYTHVVVLNEDMKKPKGIDIVHLPNGPMFHFSISKWIPGNKLPGHGNPTNHYPELILNGFRTPLGLLAAHLFKSLFPSRPEIQGRQVLTLHNQRDYIFLRRHRYVFRDKKGTEKPIQGADGKPMKGAEDVRVGLQELGPRFTMKLRRIDKGIQKASGQEWQWKAGDEKVRTRFSL</sequence>
<name>A0A2G5HGQ2_CERBT</name>
<dbReference type="GO" id="GO:0042134">
    <property type="term" value="F:rRNA primary transcript binding"/>
    <property type="evidence" value="ECO:0007669"/>
    <property type="project" value="InterPro"/>
</dbReference>
<comment type="caution">
    <text evidence="3">The sequence shown here is derived from an EMBL/GenBank/DDBJ whole genome shotgun (WGS) entry which is preliminary data.</text>
</comment>
<dbReference type="PANTHER" id="PTHR22734:SF3">
    <property type="entry name" value="RIBOSOME PRODUCTION FACTOR 1"/>
    <property type="match status" value="1"/>
</dbReference>
<dbReference type="FunFam" id="3.40.50.10480:FF:000005">
    <property type="entry name" value="Similar to RNA processing factor 1"/>
    <property type="match status" value="1"/>
</dbReference>
<dbReference type="PROSITE" id="PS50833">
    <property type="entry name" value="BRIX"/>
    <property type="match status" value="1"/>
</dbReference>
<dbReference type="OrthoDB" id="4069699at2759"/>
<dbReference type="PANTHER" id="PTHR22734">
    <property type="entry name" value="U3 SMALL NUCLEOLAR RIBONUCLEOPROTEIN PROTEIN IMP4"/>
    <property type="match status" value="1"/>
</dbReference>
<gene>
    <name evidence="3" type="ORF">CB0940_09129</name>
</gene>
<dbReference type="AlphaFoldDB" id="A0A2G5HGQ2"/>